<dbReference type="InterPro" id="IPR011701">
    <property type="entry name" value="MFS"/>
</dbReference>
<dbReference type="PROSITE" id="PS50850">
    <property type="entry name" value="MFS"/>
    <property type="match status" value="1"/>
</dbReference>
<evidence type="ECO:0000256" key="2">
    <source>
        <dbReference type="ARBA" id="ARBA00022692"/>
    </source>
</evidence>
<feature type="transmembrane region" description="Helical" evidence="5">
    <location>
        <begin position="12"/>
        <end position="29"/>
    </location>
</feature>
<feature type="transmembrane region" description="Helical" evidence="5">
    <location>
        <begin position="303"/>
        <end position="326"/>
    </location>
</feature>
<evidence type="ECO:0000259" key="6">
    <source>
        <dbReference type="PROSITE" id="PS50850"/>
    </source>
</evidence>
<name>A0A7Y9I9Q8_9ACTN</name>
<feature type="transmembrane region" description="Helical" evidence="5">
    <location>
        <begin position="167"/>
        <end position="186"/>
    </location>
</feature>
<feature type="transmembrane region" description="Helical" evidence="5">
    <location>
        <begin position="141"/>
        <end position="161"/>
    </location>
</feature>
<dbReference type="PANTHER" id="PTHR23530">
    <property type="entry name" value="TRANSPORT PROTEIN-RELATED"/>
    <property type="match status" value="1"/>
</dbReference>
<organism evidence="7 8">
    <name type="scientific">Microlunatus parietis</name>
    <dbReference type="NCBI Taxonomy" id="682979"/>
    <lineage>
        <taxon>Bacteria</taxon>
        <taxon>Bacillati</taxon>
        <taxon>Actinomycetota</taxon>
        <taxon>Actinomycetes</taxon>
        <taxon>Propionibacteriales</taxon>
        <taxon>Propionibacteriaceae</taxon>
        <taxon>Microlunatus</taxon>
    </lineage>
</organism>
<evidence type="ECO:0000256" key="5">
    <source>
        <dbReference type="SAM" id="Phobius"/>
    </source>
</evidence>
<feature type="transmembrane region" description="Helical" evidence="5">
    <location>
        <begin position="41"/>
        <end position="61"/>
    </location>
</feature>
<comment type="caution">
    <text evidence="7">The sequence shown here is derived from an EMBL/GenBank/DDBJ whole genome shotgun (WGS) entry which is preliminary data.</text>
</comment>
<dbReference type="AlphaFoldDB" id="A0A7Y9I9Q8"/>
<dbReference type="Gene3D" id="1.20.1250.20">
    <property type="entry name" value="MFS general substrate transporter like domains"/>
    <property type="match status" value="1"/>
</dbReference>
<dbReference type="EMBL" id="JACCBU010000001">
    <property type="protein sequence ID" value="NYE72941.1"/>
    <property type="molecule type" value="Genomic_DNA"/>
</dbReference>
<keyword evidence="3 5" id="KW-1133">Transmembrane helix</keyword>
<feature type="transmembrane region" description="Helical" evidence="5">
    <location>
        <begin position="366"/>
        <end position="389"/>
    </location>
</feature>
<comment type="subcellular location">
    <subcellularLocation>
        <location evidence="1">Cell membrane</location>
        <topology evidence="1">Multi-pass membrane protein</topology>
    </subcellularLocation>
</comment>
<evidence type="ECO:0000313" key="7">
    <source>
        <dbReference type="EMBL" id="NYE72941.1"/>
    </source>
</evidence>
<feature type="transmembrane region" description="Helical" evidence="5">
    <location>
        <begin position="338"/>
        <end position="360"/>
    </location>
</feature>
<gene>
    <name evidence="7" type="ORF">BKA15_004270</name>
</gene>
<sequence length="407" mass="42797">MNSHVSLARRLFPLHVSVFLAGFGLWVPVEKLFLGELGFQPFTIGVMAATYAAVVPVIEVPSGILADRWSRRGVMIIGTAALMISVLLGGLSTGVGGYLVCVAVLGVYFALTSGTVDAMVYDTVVEHAGSGAAFARRIGRIRLIESVALVGSGLAGGWLAALTSTRLTYLITVPVVALSIIALLRFREPPRLSGERREPLRAQVSATFSTMIGSPAVRRAAALSVLSAVLLNTLYEFGPLWLVALSAATVFFGPAWAGLMATIGIGGLVADRVRLERPVPYLITASVALLATLIMIMNRDLLLVTVAQIALALVIMVISLRATTLLHDAVPSAVRAGVASGVSSLSWLAFLPFSLLFGVINQVAGVFAAGWLVAVIVAAALIVVSRCVLVHRADRESCHAPVLAVRQ</sequence>
<dbReference type="InterPro" id="IPR053160">
    <property type="entry name" value="MFS_DHA3_Transporter"/>
</dbReference>
<evidence type="ECO:0000256" key="1">
    <source>
        <dbReference type="ARBA" id="ARBA00004651"/>
    </source>
</evidence>
<evidence type="ECO:0000313" key="8">
    <source>
        <dbReference type="Proteomes" id="UP000569914"/>
    </source>
</evidence>
<dbReference type="PANTHER" id="PTHR23530:SF1">
    <property type="entry name" value="PERMEASE, MAJOR FACILITATOR SUPERFAMILY-RELATED"/>
    <property type="match status" value="1"/>
</dbReference>
<keyword evidence="8" id="KW-1185">Reference proteome</keyword>
<feature type="transmembrane region" description="Helical" evidence="5">
    <location>
        <begin position="241"/>
        <end position="267"/>
    </location>
</feature>
<protein>
    <submittedName>
        <fullName evidence="7">Putative MFS family arabinose efflux permease</fullName>
    </submittedName>
</protein>
<dbReference type="InterPro" id="IPR036259">
    <property type="entry name" value="MFS_trans_sf"/>
</dbReference>
<dbReference type="GO" id="GO:0005886">
    <property type="term" value="C:plasma membrane"/>
    <property type="evidence" value="ECO:0007669"/>
    <property type="project" value="UniProtKB-SubCell"/>
</dbReference>
<dbReference type="Pfam" id="PF07690">
    <property type="entry name" value="MFS_1"/>
    <property type="match status" value="1"/>
</dbReference>
<dbReference type="InterPro" id="IPR020846">
    <property type="entry name" value="MFS_dom"/>
</dbReference>
<dbReference type="GO" id="GO:0022857">
    <property type="term" value="F:transmembrane transporter activity"/>
    <property type="evidence" value="ECO:0007669"/>
    <property type="project" value="InterPro"/>
</dbReference>
<feature type="transmembrane region" description="Helical" evidence="5">
    <location>
        <begin position="97"/>
        <end position="120"/>
    </location>
</feature>
<dbReference type="Proteomes" id="UP000569914">
    <property type="component" value="Unassembled WGS sequence"/>
</dbReference>
<reference evidence="7 8" key="1">
    <citation type="submission" date="2020-07" db="EMBL/GenBank/DDBJ databases">
        <title>Sequencing the genomes of 1000 actinobacteria strains.</title>
        <authorList>
            <person name="Klenk H.-P."/>
        </authorList>
    </citation>
    <scope>NUCLEOTIDE SEQUENCE [LARGE SCALE GENOMIC DNA]</scope>
    <source>
        <strain evidence="7 8">DSM 22083</strain>
    </source>
</reference>
<proteinExistence type="predicted"/>
<keyword evidence="4 5" id="KW-0472">Membrane</keyword>
<evidence type="ECO:0000256" key="3">
    <source>
        <dbReference type="ARBA" id="ARBA00022989"/>
    </source>
</evidence>
<accession>A0A7Y9I9Q8</accession>
<dbReference type="RefSeq" id="WP_179754088.1">
    <property type="nucleotide sequence ID" value="NZ_JACCBU010000001.1"/>
</dbReference>
<feature type="domain" description="Major facilitator superfamily (MFS) profile" evidence="6">
    <location>
        <begin position="1"/>
        <end position="397"/>
    </location>
</feature>
<dbReference type="SUPFAM" id="SSF103473">
    <property type="entry name" value="MFS general substrate transporter"/>
    <property type="match status" value="1"/>
</dbReference>
<feature type="transmembrane region" description="Helical" evidence="5">
    <location>
        <begin position="73"/>
        <end position="91"/>
    </location>
</feature>
<evidence type="ECO:0000256" key="4">
    <source>
        <dbReference type="ARBA" id="ARBA00023136"/>
    </source>
</evidence>
<keyword evidence="2 5" id="KW-0812">Transmembrane</keyword>
<feature type="transmembrane region" description="Helical" evidence="5">
    <location>
        <begin position="279"/>
        <end position="297"/>
    </location>
</feature>
<feature type="transmembrane region" description="Helical" evidence="5">
    <location>
        <begin position="216"/>
        <end position="235"/>
    </location>
</feature>